<dbReference type="EMBL" id="CP139960">
    <property type="protein sequence ID" value="WQD40047.1"/>
    <property type="molecule type" value="Genomic_DNA"/>
</dbReference>
<dbReference type="Proteomes" id="UP001325680">
    <property type="component" value="Chromosome"/>
</dbReference>
<protein>
    <submittedName>
        <fullName evidence="1">Uncharacterized protein</fullName>
    </submittedName>
</protein>
<evidence type="ECO:0000313" key="1">
    <source>
        <dbReference type="EMBL" id="WQD40047.1"/>
    </source>
</evidence>
<reference evidence="1 2" key="1">
    <citation type="submission" date="2023-12" db="EMBL/GenBank/DDBJ databases">
        <title>Genome sequencing and assembly of bacterial species from a model synthetic community.</title>
        <authorList>
            <person name="Hogle S.L."/>
        </authorList>
    </citation>
    <scope>NUCLEOTIDE SEQUENCE [LARGE SCALE GENOMIC DNA]</scope>
    <source>
        <strain evidence="1 2">HAMBI_3031</strain>
    </source>
</reference>
<sequence length="315" mass="36656">MIREAQLYELLGVLEKRGTDVRAEVLLNHLRENGLIDEGFVVSHNGFFYREFTKDIYGASVTEDKWFRQYLEIKLSRSGFYDMLPEALFHQPETSEFRQRSGVSEMITRYKKNTTKEKEARKFFQPFENEFFHQQMELEREELNLLDTLRNKALSLYFSKFWGLPTSFSVHEVASFLLLFPYANMINGNIPLMESCLRVLLKEEVVITQKQPAPTLAEGNWDMGLGSQPLGDYMICGNEFMEEYPNLVYKIGPLKNSRVIEYIEEGRREVLIRTFNNFFAPVEADIEIDIAIDSKVSGMSFAEEDEIILGYSSVM</sequence>
<accession>A0ABZ0WBW7</accession>
<keyword evidence="2" id="KW-1185">Reference proteome</keyword>
<organism evidence="1 2">
    <name type="scientific">Niabella yanshanensis</name>
    <dbReference type="NCBI Taxonomy" id="577386"/>
    <lineage>
        <taxon>Bacteria</taxon>
        <taxon>Pseudomonadati</taxon>
        <taxon>Bacteroidota</taxon>
        <taxon>Chitinophagia</taxon>
        <taxon>Chitinophagales</taxon>
        <taxon>Chitinophagaceae</taxon>
        <taxon>Niabella</taxon>
    </lineage>
</organism>
<evidence type="ECO:0000313" key="2">
    <source>
        <dbReference type="Proteomes" id="UP001325680"/>
    </source>
</evidence>
<name>A0ABZ0WBW7_9BACT</name>
<proteinExistence type="predicted"/>
<dbReference type="RefSeq" id="WP_114789437.1">
    <property type="nucleotide sequence ID" value="NZ_CP139960.1"/>
</dbReference>
<gene>
    <name evidence="1" type="ORF">U0035_07805</name>
</gene>